<evidence type="ECO:0000313" key="4">
    <source>
        <dbReference type="EMBL" id="CAF3667534.1"/>
    </source>
</evidence>
<keyword evidence="1" id="KW-0175">Coiled coil</keyword>
<keyword evidence="5" id="KW-1185">Reference proteome</keyword>
<proteinExistence type="predicted"/>
<comment type="caution">
    <text evidence="3">The sequence shown here is derived from an EMBL/GenBank/DDBJ whole genome shotgun (WGS) entry which is preliminary data.</text>
</comment>
<dbReference type="Proteomes" id="UP000663829">
    <property type="component" value="Unassembled WGS sequence"/>
</dbReference>
<protein>
    <submittedName>
        <fullName evidence="3">Uncharacterized protein</fullName>
    </submittedName>
</protein>
<dbReference type="EMBL" id="CAJOBC010001260">
    <property type="protein sequence ID" value="CAF3667534.1"/>
    <property type="molecule type" value="Genomic_DNA"/>
</dbReference>
<name>A0A813YAF9_9BILA</name>
<dbReference type="EMBL" id="CAJNOQ010001260">
    <property type="protein sequence ID" value="CAF0881396.1"/>
    <property type="molecule type" value="Genomic_DNA"/>
</dbReference>
<evidence type="ECO:0000313" key="3">
    <source>
        <dbReference type="EMBL" id="CAF0881396.1"/>
    </source>
</evidence>
<sequence length="462" mass="52838">MAGLSISTLCEVLTKNLNITQCQYNEHNNVCRCIDINPHMRAVASTSASSDIMFSEVMLIFLVLAIWLSAIGFCLHQYKTLRRLETQVHYCVSRKDPKNIGNIKIVAREQDSIIYKKKRYSTMQDNKINVDTLHYIRYIPTTIDKNILTSNELNGIRFSTTTMFTLPTQHEDINELEDDNEKLNDEVNPLLNSDARHLLPNKREHSLSNASALTVAVPLSAPSTLNSSWNSHFYETRHSTQHLCVPSLRFNRLSDGNISLPVPSSMINEHHQQHNNRKSGEQLLDPCLISKTVRRSLLALHRESQENMILRHKEKTQSESDVHGKFIPWKIKMKSKLKRTPVNKQHGKKLIHNDSSFDSQTQYVSTAPTVPIGFLNPVAIQTTKTLRRSLKHYPKYSTQSRDSPDCSFDIASSEPPTSIMMLNECVTSTTTSNDHHTQDNYDQMKTYQNLPPRTSLEKLKEI</sequence>
<evidence type="ECO:0000313" key="5">
    <source>
        <dbReference type="Proteomes" id="UP000663829"/>
    </source>
</evidence>
<feature type="transmembrane region" description="Helical" evidence="2">
    <location>
        <begin position="57"/>
        <end position="75"/>
    </location>
</feature>
<dbReference type="Proteomes" id="UP000681722">
    <property type="component" value="Unassembled WGS sequence"/>
</dbReference>
<keyword evidence="2" id="KW-0812">Transmembrane</keyword>
<accession>A0A813YAF9</accession>
<keyword evidence="2" id="KW-0472">Membrane</keyword>
<keyword evidence="2" id="KW-1133">Transmembrane helix</keyword>
<dbReference type="OrthoDB" id="10016658at2759"/>
<dbReference type="AlphaFoldDB" id="A0A813YAF9"/>
<evidence type="ECO:0000256" key="1">
    <source>
        <dbReference type="SAM" id="Coils"/>
    </source>
</evidence>
<feature type="coiled-coil region" evidence="1">
    <location>
        <begin position="166"/>
        <end position="193"/>
    </location>
</feature>
<organism evidence="3 5">
    <name type="scientific">Didymodactylos carnosus</name>
    <dbReference type="NCBI Taxonomy" id="1234261"/>
    <lineage>
        <taxon>Eukaryota</taxon>
        <taxon>Metazoa</taxon>
        <taxon>Spiralia</taxon>
        <taxon>Gnathifera</taxon>
        <taxon>Rotifera</taxon>
        <taxon>Eurotatoria</taxon>
        <taxon>Bdelloidea</taxon>
        <taxon>Philodinida</taxon>
        <taxon>Philodinidae</taxon>
        <taxon>Didymodactylos</taxon>
    </lineage>
</organism>
<gene>
    <name evidence="3" type="ORF">GPM918_LOCUS7631</name>
    <name evidence="4" type="ORF">SRO942_LOCUS7631</name>
</gene>
<evidence type="ECO:0000256" key="2">
    <source>
        <dbReference type="SAM" id="Phobius"/>
    </source>
</evidence>
<reference evidence="3" key="1">
    <citation type="submission" date="2021-02" db="EMBL/GenBank/DDBJ databases">
        <authorList>
            <person name="Nowell W R."/>
        </authorList>
    </citation>
    <scope>NUCLEOTIDE SEQUENCE</scope>
</reference>